<keyword evidence="11" id="KW-1185">Reference proteome</keyword>
<feature type="region of interest" description="Disordered" evidence="7">
    <location>
        <begin position="224"/>
        <end position="276"/>
    </location>
</feature>
<name>A0ABT8H4K7_9ACTN</name>
<accession>A0ABT8H4K7</accession>
<comment type="similarity">
    <text evidence="2">Belongs to the UPF0126 family.</text>
</comment>
<dbReference type="RefSeq" id="WP_269529052.1">
    <property type="nucleotide sequence ID" value="NZ_JAUHTB010000023.1"/>
</dbReference>
<sequence length="276" mass="29597">MESSPLVLWFDLMGVFFFALSGNLLAARKDIDITGGLVLGLLAGLGGGIIRDVLLGVTPLALSEPIYLVAPVVAAAAVYLLGSLIHRVQTLIVAFDAAGLGLFCTFGTARALDHGMPVASALLLGVVTAVGGGLLRDVVANEIPAVFSGSNLYVIPAATGAALTALAVATDTWGPIAATVLSFLVFAFRMVAWWRQWRVPAPVRSWTVRDLDVLRRRERSVFGRPRREGSSAGERDDGERDDGERDDGERDDNEGRDRDDDADPDGLRDFRPGRRR</sequence>
<evidence type="ECO:0000256" key="7">
    <source>
        <dbReference type="SAM" id="MobiDB-lite"/>
    </source>
</evidence>
<keyword evidence="4 8" id="KW-0812">Transmembrane</keyword>
<feature type="transmembrane region" description="Helical" evidence="8">
    <location>
        <begin position="92"/>
        <end position="112"/>
    </location>
</feature>
<dbReference type="EMBL" id="JAUHTB010000023">
    <property type="protein sequence ID" value="MDN4507405.1"/>
    <property type="molecule type" value="Genomic_DNA"/>
</dbReference>
<comment type="subcellular location">
    <subcellularLocation>
        <location evidence="1">Cell membrane</location>
        <topology evidence="1">Multi-pass membrane protein</topology>
    </subcellularLocation>
</comment>
<feature type="domain" description="Glycine transporter" evidence="9">
    <location>
        <begin position="8"/>
        <end position="81"/>
    </location>
</feature>
<reference evidence="10 11" key="1">
    <citation type="submission" date="2023-07" db="EMBL/GenBank/DDBJ databases">
        <title>Strategy for survival of the halotoleranting strain Dietzia MX2 from the Yakshinskoe mineral salts deposit.</title>
        <authorList>
            <person name="Kharitonova M.A."/>
            <person name="Kupriyanova-Ashina F.G."/>
            <person name="Shakirov T.R."/>
            <person name="Vafina M.S."/>
            <person name="Ilinskaya O.N."/>
        </authorList>
    </citation>
    <scope>NUCLEOTIDE SEQUENCE [LARGE SCALE GENOMIC DNA]</scope>
    <source>
        <strain evidence="10 11">MX2</strain>
    </source>
</reference>
<feature type="transmembrane region" description="Helical" evidence="8">
    <location>
        <begin position="176"/>
        <end position="194"/>
    </location>
</feature>
<dbReference type="Proteomes" id="UP001172702">
    <property type="component" value="Unassembled WGS sequence"/>
</dbReference>
<feature type="compositionally biased region" description="Basic and acidic residues" evidence="7">
    <location>
        <begin position="253"/>
        <end position="276"/>
    </location>
</feature>
<evidence type="ECO:0000313" key="10">
    <source>
        <dbReference type="EMBL" id="MDN4507405.1"/>
    </source>
</evidence>
<protein>
    <submittedName>
        <fullName evidence="10">TRIC cation channel family protein</fullName>
    </submittedName>
</protein>
<evidence type="ECO:0000256" key="1">
    <source>
        <dbReference type="ARBA" id="ARBA00004651"/>
    </source>
</evidence>
<feature type="compositionally biased region" description="Basic and acidic residues" evidence="7">
    <location>
        <begin position="224"/>
        <end position="238"/>
    </location>
</feature>
<dbReference type="InterPro" id="IPR005115">
    <property type="entry name" value="Gly_transporter"/>
</dbReference>
<feature type="transmembrane region" description="Helical" evidence="8">
    <location>
        <begin position="118"/>
        <end position="139"/>
    </location>
</feature>
<feature type="compositionally biased region" description="Acidic residues" evidence="7">
    <location>
        <begin position="239"/>
        <end position="252"/>
    </location>
</feature>
<feature type="transmembrane region" description="Helical" evidence="8">
    <location>
        <begin position="66"/>
        <end position="85"/>
    </location>
</feature>
<evidence type="ECO:0000313" key="11">
    <source>
        <dbReference type="Proteomes" id="UP001172702"/>
    </source>
</evidence>
<evidence type="ECO:0000256" key="6">
    <source>
        <dbReference type="ARBA" id="ARBA00023136"/>
    </source>
</evidence>
<organism evidence="10 11">
    <name type="scientific">Dietzia maris</name>
    <dbReference type="NCBI Taxonomy" id="37915"/>
    <lineage>
        <taxon>Bacteria</taxon>
        <taxon>Bacillati</taxon>
        <taxon>Actinomycetota</taxon>
        <taxon>Actinomycetes</taxon>
        <taxon>Mycobacteriales</taxon>
        <taxon>Dietziaceae</taxon>
        <taxon>Dietzia</taxon>
    </lineage>
</organism>
<feature type="transmembrane region" description="Helical" evidence="8">
    <location>
        <begin position="151"/>
        <end position="170"/>
    </location>
</feature>
<evidence type="ECO:0000256" key="3">
    <source>
        <dbReference type="ARBA" id="ARBA00022475"/>
    </source>
</evidence>
<dbReference type="PANTHER" id="PTHR30506:SF3">
    <property type="entry name" value="UPF0126 INNER MEMBRANE PROTEIN YADS-RELATED"/>
    <property type="match status" value="1"/>
</dbReference>
<keyword evidence="6 8" id="KW-0472">Membrane</keyword>
<feature type="transmembrane region" description="Helical" evidence="8">
    <location>
        <begin position="6"/>
        <end position="26"/>
    </location>
</feature>
<evidence type="ECO:0000259" key="9">
    <source>
        <dbReference type="Pfam" id="PF03458"/>
    </source>
</evidence>
<evidence type="ECO:0000256" key="8">
    <source>
        <dbReference type="SAM" id="Phobius"/>
    </source>
</evidence>
<evidence type="ECO:0000256" key="2">
    <source>
        <dbReference type="ARBA" id="ARBA00008193"/>
    </source>
</evidence>
<proteinExistence type="inferred from homology"/>
<keyword evidence="3" id="KW-1003">Cell membrane</keyword>
<comment type="caution">
    <text evidence="10">The sequence shown here is derived from an EMBL/GenBank/DDBJ whole genome shotgun (WGS) entry which is preliminary data.</text>
</comment>
<keyword evidence="5 8" id="KW-1133">Transmembrane helix</keyword>
<gene>
    <name evidence="10" type="ORF">QYF62_15265</name>
</gene>
<feature type="transmembrane region" description="Helical" evidence="8">
    <location>
        <begin position="33"/>
        <end position="54"/>
    </location>
</feature>
<dbReference type="Pfam" id="PF03458">
    <property type="entry name" value="Gly_transporter"/>
    <property type="match status" value="2"/>
</dbReference>
<feature type="domain" description="Glycine transporter" evidence="9">
    <location>
        <begin position="94"/>
        <end position="167"/>
    </location>
</feature>
<evidence type="ECO:0000256" key="4">
    <source>
        <dbReference type="ARBA" id="ARBA00022692"/>
    </source>
</evidence>
<dbReference type="PANTHER" id="PTHR30506">
    <property type="entry name" value="INNER MEMBRANE PROTEIN"/>
    <property type="match status" value="1"/>
</dbReference>
<evidence type="ECO:0000256" key="5">
    <source>
        <dbReference type="ARBA" id="ARBA00022989"/>
    </source>
</evidence>